<dbReference type="STRING" id="634430.SAMN04488241_102398"/>
<accession>A0A1I5QZT9</accession>
<dbReference type="EMBL" id="FOXP01000002">
    <property type="protein sequence ID" value="SFP51617.1"/>
    <property type="molecule type" value="Genomic_DNA"/>
</dbReference>
<evidence type="ECO:0000313" key="3">
    <source>
        <dbReference type="Proteomes" id="UP000199586"/>
    </source>
</evidence>
<organism evidence="2 3">
    <name type="scientific">Sphingomonas rubra</name>
    <dbReference type="NCBI Taxonomy" id="634430"/>
    <lineage>
        <taxon>Bacteria</taxon>
        <taxon>Pseudomonadati</taxon>
        <taxon>Pseudomonadota</taxon>
        <taxon>Alphaproteobacteria</taxon>
        <taxon>Sphingomonadales</taxon>
        <taxon>Sphingomonadaceae</taxon>
        <taxon>Sphingomonas</taxon>
    </lineage>
</organism>
<sequence length="152" mass="16321">MTTAAVAALIVRYGIVMLFLPFSALDKILSFNHAVKQAQQVFSPRQLAIAVLMVGLFVEIVCCGAIVLGVADRAAAFVVAGYCAVTAILYKQFWKPGDFFADPGGRGRTLFWDFLKNLSLGAGFLLLVVGTDGSGLQPFLDAPFASSHRYGR</sequence>
<evidence type="ECO:0000313" key="2">
    <source>
        <dbReference type="EMBL" id="SFP51617.1"/>
    </source>
</evidence>
<dbReference type="AlphaFoldDB" id="A0A1I5QZT9"/>
<protein>
    <submittedName>
        <fullName evidence="2">Putative oxidoreductase</fullName>
    </submittedName>
</protein>
<keyword evidence="3" id="KW-1185">Reference proteome</keyword>
<feature type="transmembrane region" description="Helical" evidence="1">
    <location>
        <begin position="74"/>
        <end position="90"/>
    </location>
</feature>
<feature type="transmembrane region" description="Helical" evidence="1">
    <location>
        <begin position="6"/>
        <end position="25"/>
    </location>
</feature>
<evidence type="ECO:0000256" key="1">
    <source>
        <dbReference type="SAM" id="Phobius"/>
    </source>
</evidence>
<keyword evidence="1" id="KW-1133">Transmembrane helix</keyword>
<dbReference type="Proteomes" id="UP000199586">
    <property type="component" value="Unassembled WGS sequence"/>
</dbReference>
<reference evidence="2 3" key="1">
    <citation type="submission" date="2016-10" db="EMBL/GenBank/DDBJ databases">
        <authorList>
            <person name="de Groot N.N."/>
        </authorList>
    </citation>
    <scope>NUCLEOTIDE SEQUENCE [LARGE SCALE GENOMIC DNA]</scope>
    <source>
        <strain evidence="2 3">CGMCC 1.9113</strain>
    </source>
</reference>
<keyword evidence="1" id="KW-0812">Transmembrane</keyword>
<proteinExistence type="predicted"/>
<name>A0A1I5QZT9_9SPHN</name>
<dbReference type="RefSeq" id="WP_093331685.1">
    <property type="nucleotide sequence ID" value="NZ_FOXP01000002.1"/>
</dbReference>
<dbReference type="OrthoDB" id="7272111at2"/>
<gene>
    <name evidence="2" type="ORF">SAMN04488241_102398</name>
</gene>
<feature type="transmembrane region" description="Helical" evidence="1">
    <location>
        <begin position="110"/>
        <end position="130"/>
    </location>
</feature>
<feature type="transmembrane region" description="Helical" evidence="1">
    <location>
        <begin position="46"/>
        <end position="68"/>
    </location>
</feature>
<keyword evidence="1" id="KW-0472">Membrane</keyword>